<organism evidence="10 11">
    <name type="scientific">Sphaeroforma arctica JP610</name>
    <dbReference type="NCBI Taxonomy" id="667725"/>
    <lineage>
        <taxon>Eukaryota</taxon>
        <taxon>Ichthyosporea</taxon>
        <taxon>Ichthyophonida</taxon>
        <taxon>Sphaeroforma</taxon>
    </lineage>
</organism>
<feature type="compositionally biased region" description="Basic residues" evidence="8">
    <location>
        <begin position="47"/>
        <end position="60"/>
    </location>
</feature>
<evidence type="ECO:0000256" key="1">
    <source>
        <dbReference type="ARBA" id="ARBA00006445"/>
    </source>
</evidence>
<dbReference type="PROSITE" id="PS50294">
    <property type="entry name" value="WD_REPEATS_REGION"/>
    <property type="match status" value="3"/>
</dbReference>
<dbReference type="GeneID" id="25907646"/>
<dbReference type="InterPro" id="IPR056150">
    <property type="entry name" value="WD40_CDC20-Fz"/>
</dbReference>
<comment type="similarity">
    <text evidence="1">Belongs to the WD repeat CDC20/Fizzy family.</text>
</comment>
<dbReference type="SMART" id="SM00320">
    <property type="entry name" value="WD40"/>
    <property type="match status" value="6"/>
</dbReference>
<keyword evidence="3" id="KW-0132">Cell division</keyword>
<dbReference type="GO" id="GO:0005680">
    <property type="term" value="C:anaphase-promoting complex"/>
    <property type="evidence" value="ECO:0007669"/>
    <property type="project" value="TreeGrafter"/>
</dbReference>
<dbReference type="OrthoDB" id="10263272at2759"/>
<feature type="domain" description="CDC20/Fizzy WD40" evidence="9">
    <location>
        <begin position="172"/>
        <end position="465"/>
    </location>
</feature>
<dbReference type="EMBL" id="KQ242142">
    <property type="protein sequence ID" value="KNC80500.1"/>
    <property type="molecule type" value="Genomic_DNA"/>
</dbReference>
<accession>A0A0L0FUG7</accession>
<reference evidence="10 11" key="1">
    <citation type="submission" date="2011-02" db="EMBL/GenBank/DDBJ databases">
        <title>The Genome Sequence of Sphaeroforma arctica JP610.</title>
        <authorList>
            <consortium name="The Broad Institute Genome Sequencing Platform"/>
            <person name="Russ C."/>
            <person name="Cuomo C."/>
            <person name="Young S.K."/>
            <person name="Zeng Q."/>
            <person name="Gargeya S."/>
            <person name="Alvarado L."/>
            <person name="Berlin A."/>
            <person name="Chapman S.B."/>
            <person name="Chen Z."/>
            <person name="Freedman E."/>
            <person name="Gellesch M."/>
            <person name="Goldberg J."/>
            <person name="Griggs A."/>
            <person name="Gujja S."/>
            <person name="Heilman E."/>
            <person name="Heiman D."/>
            <person name="Howarth C."/>
            <person name="Mehta T."/>
            <person name="Neiman D."/>
            <person name="Pearson M."/>
            <person name="Roberts A."/>
            <person name="Saif S."/>
            <person name="Shea T."/>
            <person name="Shenoy N."/>
            <person name="Sisk P."/>
            <person name="Stolte C."/>
            <person name="Sykes S."/>
            <person name="White J."/>
            <person name="Yandava C."/>
            <person name="Burger G."/>
            <person name="Gray M.W."/>
            <person name="Holland P.W.H."/>
            <person name="King N."/>
            <person name="Lang F.B.F."/>
            <person name="Roger A.J."/>
            <person name="Ruiz-Trillo I."/>
            <person name="Haas B."/>
            <person name="Nusbaum C."/>
            <person name="Birren B."/>
        </authorList>
    </citation>
    <scope>NUCLEOTIDE SEQUENCE [LARGE SCALE GENOMIC DNA]</scope>
    <source>
        <strain evidence="10 11">JP610</strain>
    </source>
</reference>
<dbReference type="Pfam" id="PF24807">
    <property type="entry name" value="WD40_CDC20-Fz"/>
    <property type="match status" value="1"/>
</dbReference>
<evidence type="ECO:0000256" key="4">
    <source>
        <dbReference type="ARBA" id="ARBA00022737"/>
    </source>
</evidence>
<dbReference type="Gene3D" id="2.130.10.10">
    <property type="entry name" value="YVTN repeat-like/Quinoprotein amine dehydrogenase"/>
    <property type="match status" value="1"/>
</dbReference>
<evidence type="ECO:0000256" key="2">
    <source>
        <dbReference type="ARBA" id="ARBA00022574"/>
    </source>
</evidence>
<evidence type="ECO:0000259" key="9">
    <source>
        <dbReference type="Pfam" id="PF24807"/>
    </source>
</evidence>
<dbReference type="InterPro" id="IPR036322">
    <property type="entry name" value="WD40_repeat_dom_sf"/>
</dbReference>
<dbReference type="CDD" id="cd00200">
    <property type="entry name" value="WD40"/>
    <property type="match status" value="1"/>
</dbReference>
<dbReference type="InterPro" id="IPR015943">
    <property type="entry name" value="WD40/YVTN_repeat-like_dom_sf"/>
</dbReference>
<evidence type="ECO:0000256" key="7">
    <source>
        <dbReference type="PROSITE-ProRule" id="PRU00221"/>
    </source>
</evidence>
<protein>
    <recommendedName>
        <fullName evidence="9">CDC20/Fizzy WD40 domain-containing protein</fullName>
    </recommendedName>
</protein>
<feature type="region of interest" description="Disordered" evidence="8">
    <location>
        <begin position="473"/>
        <end position="503"/>
    </location>
</feature>
<evidence type="ECO:0000256" key="5">
    <source>
        <dbReference type="ARBA" id="ARBA00022776"/>
    </source>
</evidence>
<name>A0A0L0FUG7_9EUKA</name>
<dbReference type="GO" id="GO:0051301">
    <property type="term" value="P:cell division"/>
    <property type="evidence" value="ECO:0007669"/>
    <property type="project" value="UniProtKB-KW"/>
</dbReference>
<keyword evidence="6" id="KW-0131">Cell cycle</keyword>
<dbReference type="InterPro" id="IPR001680">
    <property type="entry name" value="WD40_rpt"/>
</dbReference>
<dbReference type="RefSeq" id="XP_014154402.1">
    <property type="nucleotide sequence ID" value="XM_014298927.1"/>
</dbReference>
<proteinExistence type="inferred from homology"/>
<sequence length="503" mass="55240">MVSVNYNSQYVPRSQANSTALPSCELNNSTNTNNIPNTPVDRTPSKALRRTPSKTLRRTPSHVQPITAGGDRFIPSRKGVDIENSHFSLTCHQENQDQEKGAVSPNTAEYQNALKGALSTCPEAKVLAFKHKAPAPPEGYINNLKVLYSQNKQTIRPKKQTRVIPTTADRILDAPELRDDYYLNLLSWHDTQNTLAVALGPTVYLWNADTSDITKLLDLPDVNNYVSSVQWMPQGNVLAVGNDDGEVMLWDAENVKRLRTMKGHSSLVGSLSWNKHMLSSGSRSGVIHNSDVRVQNHIQSQMHGHAQEVCGLAWSPDGTQLASGGNDNILNIWDINASTETPQYQLTDHQAAVKALAWCPWQSKLLASGGGTADRHIRFWNSASGVQTNSIDTKSQVCSLLWSKTHRELVSSHGFSQNQLCIWKYPSLAKVAELSGHTSRVLHTAMSPDGQTVVSAAGDETLRFWKCFAADSSSRSRLGGKPLALKSSGGSTRSSHRGMLMLR</sequence>
<feature type="repeat" description="WD" evidence="7">
    <location>
        <begin position="302"/>
        <end position="343"/>
    </location>
</feature>
<dbReference type="PANTHER" id="PTHR19918:SF8">
    <property type="entry name" value="FI02843P"/>
    <property type="match status" value="1"/>
</dbReference>
<evidence type="ECO:0000256" key="6">
    <source>
        <dbReference type="ARBA" id="ARBA00023306"/>
    </source>
</evidence>
<dbReference type="PROSITE" id="PS50082">
    <property type="entry name" value="WD_REPEATS_2"/>
    <property type="match status" value="3"/>
</dbReference>
<evidence type="ECO:0000313" key="10">
    <source>
        <dbReference type="EMBL" id="KNC80500.1"/>
    </source>
</evidence>
<dbReference type="STRING" id="667725.A0A0L0FUG7"/>
<dbReference type="eggNOG" id="KOG0305">
    <property type="taxonomic scope" value="Eukaryota"/>
</dbReference>
<dbReference type="PANTHER" id="PTHR19918">
    <property type="entry name" value="CELL DIVISION CYCLE 20 CDC20 FIZZY -RELATED"/>
    <property type="match status" value="1"/>
</dbReference>
<keyword evidence="4" id="KW-0677">Repeat</keyword>
<feature type="compositionally biased region" description="Polar residues" evidence="8">
    <location>
        <begin position="1"/>
        <end position="21"/>
    </location>
</feature>
<keyword evidence="2 7" id="KW-0853">WD repeat</keyword>
<dbReference type="GO" id="GO:0010997">
    <property type="term" value="F:anaphase-promoting complex binding"/>
    <property type="evidence" value="ECO:0007669"/>
    <property type="project" value="InterPro"/>
</dbReference>
<feature type="region of interest" description="Disordered" evidence="8">
    <location>
        <begin position="1"/>
        <end position="74"/>
    </location>
</feature>
<feature type="compositionally biased region" description="Low complexity" evidence="8">
    <location>
        <begin position="27"/>
        <end position="39"/>
    </location>
</feature>
<dbReference type="GO" id="GO:1905786">
    <property type="term" value="P:positive regulation of anaphase-promoting complex-dependent catabolic process"/>
    <property type="evidence" value="ECO:0007669"/>
    <property type="project" value="TreeGrafter"/>
</dbReference>
<evidence type="ECO:0000256" key="8">
    <source>
        <dbReference type="SAM" id="MobiDB-lite"/>
    </source>
</evidence>
<dbReference type="SUPFAM" id="SSF50978">
    <property type="entry name" value="WD40 repeat-like"/>
    <property type="match status" value="1"/>
</dbReference>
<dbReference type="GO" id="GO:1990757">
    <property type="term" value="F:ubiquitin ligase activator activity"/>
    <property type="evidence" value="ECO:0007669"/>
    <property type="project" value="TreeGrafter"/>
</dbReference>
<dbReference type="Proteomes" id="UP000054560">
    <property type="component" value="Unassembled WGS sequence"/>
</dbReference>
<evidence type="ECO:0000256" key="3">
    <source>
        <dbReference type="ARBA" id="ARBA00022618"/>
    </source>
</evidence>
<dbReference type="InterPro" id="IPR019775">
    <property type="entry name" value="WD40_repeat_CS"/>
</dbReference>
<dbReference type="InterPro" id="IPR033010">
    <property type="entry name" value="Cdc20/Fizzy"/>
</dbReference>
<evidence type="ECO:0000313" key="11">
    <source>
        <dbReference type="Proteomes" id="UP000054560"/>
    </source>
</evidence>
<dbReference type="PROSITE" id="PS00678">
    <property type="entry name" value="WD_REPEATS_1"/>
    <property type="match status" value="1"/>
</dbReference>
<gene>
    <name evidence="10" type="ORF">SARC_07142</name>
</gene>
<feature type="repeat" description="WD" evidence="7">
    <location>
        <begin position="434"/>
        <end position="466"/>
    </location>
</feature>
<feature type="repeat" description="WD" evidence="7">
    <location>
        <begin position="219"/>
        <end position="260"/>
    </location>
</feature>
<keyword evidence="11" id="KW-1185">Reference proteome</keyword>
<keyword evidence="5" id="KW-0498">Mitosis</keyword>
<dbReference type="AlphaFoldDB" id="A0A0L0FUG7"/>
<dbReference type="GO" id="GO:0031145">
    <property type="term" value="P:anaphase-promoting complex-dependent catabolic process"/>
    <property type="evidence" value="ECO:0007669"/>
    <property type="project" value="TreeGrafter"/>
</dbReference>